<feature type="domain" description="FHA" evidence="3">
    <location>
        <begin position="59"/>
        <end position="115"/>
    </location>
</feature>
<dbReference type="Proteomes" id="UP000794436">
    <property type="component" value="Unassembled WGS sequence"/>
</dbReference>
<dbReference type="Pfam" id="PF00498">
    <property type="entry name" value="FHA"/>
    <property type="match status" value="1"/>
</dbReference>
<dbReference type="PANTHER" id="PTHR21712:SF29">
    <property type="entry name" value="PRE-RRNA-PROCESSING PROTEIN FHL1"/>
    <property type="match status" value="1"/>
</dbReference>
<keyword evidence="5" id="KW-1185">Reference proteome</keyword>
<feature type="region of interest" description="Disordered" evidence="2">
    <location>
        <begin position="230"/>
        <end position="260"/>
    </location>
</feature>
<dbReference type="OrthoDB" id="5954824at2759"/>
<evidence type="ECO:0000256" key="1">
    <source>
        <dbReference type="ARBA" id="ARBA00023242"/>
    </source>
</evidence>
<comment type="caution">
    <text evidence="4">The sequence shown here is derived from an EMBL/GenBank/DDBJ whole genome shotgun (WGS) entry which is preliminary data.</text>
</comment>
<gene>
    <name evidence="4" type="ORF">Poli38472_013417</name>
</gene>
<accession>A0A8K1FGN5</accession>
<dbReference type="EMBL" id="SPLM01000113">
    <property type="protein sequence ID" value="TMW57943.1"/>
    <property type="molecule type" value="Genomic_DNA"/>
</dbReference>
<feature type="compositionally biased region" description="Basic and acidic residues" evidence="2">
    <location>
        <begin position="249"/>
        <end position="260"/>
    </location>
</feature>
<sequence length="260" mass="28704">MYRIDVHFRKSAQMATVEERKKALEKKFVEARPPLAYAKLSGRVADDVPFEMLLTQLPVELGRGPLSTTPSTRICLGEHKAISRKHVSIQWNQDKSCFELQCLGKNGMFAAGKFVPKDKTVDLASKMPIKIGPARLYFLAAIRSTCSTMSGFKLLQRAFEKAKSQGKDANGLTVDELVQQVLDMFPKSEPELGGKENLRSFIASYLIEDDQNFERVSTAEPARYKMKATATAAGSALGKTPLDASAESEAARKKQKTADP</sequence>
<dbReference type="PANTHER" id="PTHR21712">
    <property type="entry name" value="PRE-RRNA-PROCESSING PROTEIN FHL1"/>
    <property type="match status" value="1"/>
</dbReference>
<reference evidence="4" key="1">
    <citation type="submission" date="2019-03" db="EMBL/GenBank/DDBJ databases">
        <title>Long read genome sequence of the mycoparasitic Pythium oligandrum ATCC 38472 isolated from sugarbeet rhizosphere.</title>
        <authorList>
            <person name="Gaulin E."/>
        </authorList>
    </citation>
    <scope>NUCLEOTIDE SEQUENCE</scope>
    <source>
        <strain evidence="4">ATCC 38472_TT</strain>
    </source>
</reference>
<dbReference type="InterPro" id="IPR008984">
    <property type="entry name" value="SMAD_FHA_dom_sf"/>
</dbReference>
<dbReference type="Gene3D" id="2.60.200.20">
    <property type="match status" value="1"/>
</dbReference>
<evidence type="ECO:0000259" key="3">
    <source>
        <dbReference type="PROSITE" id="PS50006"/>
    </source>
</evidence>
<dbReference type="GO" id="GO:0043565">
    <property type="term" value="F:sequence-specific DNA binding"/>
    <property type="evidence" value="ECO:0007669"/>
    <property type="project" value="TreeGrafter"/>
</dbReference>
<evidence type="ECO:0000313" key="5">
    <source>
        <dbReference type="Proteomes" id="UP000794436"/>
    </source>
</evidence>
<dbReference type="GO" id="GO:0060962">
    <property type="term" value="P:regulation of ribosomal protein gene transcription by RNA polymerase II"/>
    <property type="evidence" value="ECO:0007669"/>
    <property type="project" value="InterPro"/>
</dbReference>
<dbReference type="GO" id="GO:0005634">
    <property type="term" value="C:nucleus"/>
    <property type="evidence" value="ECO:0007669"/>
    <property type="project" value="TreeGrafter"/>
</dbReference>
<protein>
    <recommendedName>
        <fullName evidence="3">FHA domain-containing protein</fullName>
    </recommendedName>
</protein>
<organism evidence="4 5">
    <name type="scientific">Pythium oligandrum</name>
    <name type="common">Mycoparasitic fungus</name>
    <dbReference type="NCBI Taxonomy" id="41045"/>
    <lineage>
        <taxon>Eukaryota</taxon>
        <taxon>Sar</taxon>
        <taxon>Stramenopiles</taxon>
        <taxon>Oomycota</taxon>
        <taxon>Peronosporomycetes</taxon>
        <taxon>Pythiales</taxon>
        <taxon>Pythiaceae</taxon>
        <taxon>Pythium</taxon>
    </lineage>
</organism>
<proteinExistence type="predicted"/>
<dbReference type="AlphaFoldDB" id="A0A8K1FGN5"/>
<dbReference type="InterPro" id="IPR045178">
    <property type="entry name" value="Fhl1/FHA1"/>
</dbReference>
<evidence type="ECO:0000256" key="2">
    <source>
        <dbReference type="SAM" id="MobiDB-lite"/>
    </source>
</evidence>
<dbReference type="InterPro" id="IPR000253">
    <property type="entry name" value="FHA_dom"/>
</dbReference>
<name>A0A8K1FGN5_PYTOL</name>
<keyword evidence="1" id="KW-0539">Nucleus</keyword>
<dbReference type="PROSITE" id="PS50006">
    <property type="entry name" value="FHA_DOMAIN"/>
    <property type="match status" value="1"/>
</dbReference>
<dbReference type="SUPFAM" id="SSF49879">
    <property type="entry name" value="SMAD/FHA domain"/>
    <property type="match status" value="1"/>
</dbReference>
<evidence type="ECO:0000313" key="4">
    <source>
        <dbReference type="EMBL" id="TMW57943.1"/>
    </source>
</evidence>